<dbReference type="InterPro" id="IPR013320">
    <property type="entry name" value="ConA-like_dom_sf"/>
</dbReference>
<dbReference type="KEGG" id="halt:IM660_18105"/>
<dbReference type="SUPFAM" id="SSF49899">
    <property type="entry name" value="Concanavalin A-like lectins/glucanases"/>
    <property type="match status" value="1"/>
</dbReference>
<organism evidence="1 2">
    <name type="scientific">Ruania alkalisoli</name>
    <dbReference type="NCBI Taxonomy" id="2779775"/>
    <lineage>
        <taxon>Bacteria</taxon>
        <taxon>Bacillati</taxon>
        <taxon>Actinomycetota</taxon>
        <taxon>Actinomycetes</taxon>
        <taxon>Micrococcales</taxon>
        <taxon>Ruaniaceae</taxon>
        <taxon>Ruania</taxon>
    </lineage>
</organism>
<dbReference type="RefSeq" id="WP_193497157.1">
    <property type="nucleotide sequence ID" value="NZ_CP063169.1"/>
</dbReference>
<name>A0A7M1SSC4_9MICO</name>
<dbReference type="Pfam" id="PF09224">
    <property type="entry name" value="DUF1961"/>
    <property type="match status" value="1"/>
</dbReference>
<protein>
    <submittedName>
        <fullName evidence="1">DUF1961 family protein</fullName>
    </submittedName>
</protein>
<dbReference type="EMBL" id="CP063169">
    <property type="protein sequence ID" value="QOR70478.1"/>
    <property type="molecule type" value="Genomic_DNA"/>
</dbReference>
<dbReference type="AlphaFoldDB" id="A0A7M1SSC4"/>
<accession>A0A7M1SSC4</accession>
<proteinExistence type="predicted"/>
<sequence length="235" mass="26380">MPEQPALGRTIYANPLRSPSDVDGFRMEGDGAVTFPHRRMRLESTRPVEDGQAANVVFWCPEVLPDHVAIRWKFWPIREPGLAIMFFAATGMGGENVHDDALARRTGEYPQYHSSDLRTLHVSYFRRKQPHERAFHTCNLRKSPGFHLVTQGGDPIPDVADADPPYTITVIKDGPRVEFWVNALRCFDWIDDGAVGEALAGGQIGFRQMAPLIGEYTDLEVALLEEAAHDEEIAR</sequence>
<gene>
    <name evidence="1" type="ORF">IM660_18105</name>
</gene>
<evidence type="ECO:0000313" key="1">
    <source>
        <dbReference type="EMBL" id="QOR70478.1"/>
    </source>
</evidence>
<dbReference type="InterPro" id="IPR015305">
    <property type="entry name" value="DUF1961"/>
</dbReference>
<keyword evidence="2" id="KW-1185">Reference proteome</keyword>
<dbReference type="Gene3D" id="2.60.120.200">
    <property type="match status" value="1"/>
</dbReference>
<dbReference type="Proteomes" id="UP000593758">
    <property type="component" value="Chromosome"/>
</dbReference>
<reference evidence="1 2" key="1">
    <citation type="submission" date="2020-10" db="EMBL/GenBank/DDBJ databases">
        <title>Haloactinobacterium sp. RN3S43, a bacterium isolated from saline soil.</title>
        <authorList>
            <person name="Sun J.-Q."/>
        </authorList>
    </citation>
    <scope>NUCLEOTIDE SEQUENCE [LARGE SCALE GENOMIC DNA]</scope>
    <source>
        <strain evidence="1 2">RN3S43</strain>
    </source>
</reference>
<evidence type="ECO:0000313" key="2">
    <source>
        <dbReference type="Proteomes" id="UP000593758"/>
    </source>
</evidence>